<evidence type="ECO:0008006" key="4">
    <source>
        <dbReference type="Google" id="ProtNLM"/>
    </source>
</evidence>
<accession>A0ABT2CR08</accession>
<evidence type="ECO:0000313" key="3">
    <source>
        <dbReference type="Proteomes" id="UP001431313"/>
    </source>
</evidence>
<evidence type="ECO:0000256" key="1">
    <source>
        <dbReference type="SAM" id="MobiDB-lite"/>
    </source>
</evidence>
<organism evidence="2 3">
    <name type="scientific">Streptomyces pyxinae</name>
    <dbReference type="NCBI Taxonomy" id="2970734"/>
    <lineage>
        <taxon>Bacteria</taxon>
        <taxon>Bacillati</taxon>
        <taxon>Actinomycetota</taxon>
        <taxon>Actinomycetes</taxon>
        <taxon>Kitasatosporales</taxon>
        <taxon>Streptomycetaceae</taxon>
        <taxon>Streptomyces</taxon>
    </lineage>
</organism>
<proteinExistence type="predicted"/>
<comment type="caution">
    <text evidence="2">The sequence shown here is derived from an EMBL/GenBank/DDBJ whole genome shotgun (WGS) entry which is preliminary data.</text>
</comment>
<protein>
    <recommendedName>
        <fullName evidence="4">CBS domain-containing protein</fullName>
    </recommendedName>
</protein>
<evidence type="ECO:0000313" key="2">
    <source>
        <dbReference type="EMBL" id="MCS0639696.1"/>
    </source>
</evidence>
<feature type="region of interest" description="Disordered" evidence="1">
    <location>
        <begin position="1"/>
        <end position="21"/>
    </location>
</feature>
<dbReference type="Proteomes" id="UP001431313">
    <property type="component" value="Unassembled WGS sequence"/>
</dbReference>
<reference evidence="2" key="1">
    <citation type="submission" date="2022-08" db="EMBL/GenBank/DDBJ databases">
        <authorList>
            <person name="Somphong A."/>
            <person name="Phongsopitanun W."/>
        </authorList>
    </citation>
    <scope>NUCLEOTIDE SEQUENCE</scope>
    <source>
        <strain evidence="2">LP05-1</strain>
    </source>
</reference>
<keyword evidence="3" id="KW-1185">Reference proteome</keyword>
<gene>
    <name evidence="2" type="ORF">NX801_29480</name>
</gene>
<dbReference type="RefSeq" id="WP_258791019.1">
    <property type="nucleotide sequence ID" value="NZ_JANUGQ010000041.1"/>
</dbReference>
<sequence>MDPAEIEGYERQGPIDTVPLAGAGPQLRAMARYVSQAQEEFDRMEELGASPALEPGKAAEFVRGAQKLSLTDEDGKTLGVLVSPAVLDVLETGLALTAIELDKLRGIDNSVEMTVEEMRAWVKGRAGS</sequence>
<dbReference type="EMBL" id="JANUGQ010000041">
    <property type="protein sequence ID" value="MCS0639696.1"/>
    <property type="molecule type" value="Genomic_DNA"/>
</dbReference>
<name>A0ABT2CR08_9ACTN</name>